<name>A0ABS3AEV8_9PSED</name>
<sequence>MHRIVNSHLKNFVKSFGFESDPQDQQFEYFCNYAVLYSRCASGFDLDDVTTGVGDDGVDGVAIILDEEIIISDEDARSAFKSDRKNHDMEVVFIQAKTSDGFDLGDFLKFKEGGCRS</sequence>
<keyword evidence="2" id="KW-1185">Reference proteome</keyword>
<evidence type="ECO:0000313" key="2">
    <source>
        <dbReference type="Proteomes" id="UP000772591"/>
    </source>
</evidence>
<evidence type="ECO:0000313" key="1">
    <source>
        <dbReference type="EMBL" id="MBN3965708.1"/>
    </source>
</evidence>
<proteinExistence type="predicted"/>
<dbReference type="EMBL" id="JADEVO010000011">
    <property type="protein sequence ID" value="MBN3965708.1"/>
    <property type="molecule type" value="Genomic_DNA"/>
</dbReference>
<protein>
    <recommendedName>
        <fullName evidence="3">CDI immunity protein domain-containing protein</fullName>
    </recommendedName>
</protein>
<accession>A0ABS3AEV8</accession>
<gene>
    <name evidence="1" type="ORF">IMW75_10475</name>
</gene>
<organism evidence="1 2">
    <name type="scientific">Pseudomonas gregormendelii</name>
    <dbReference type="NCBI Taxonomy" id="1628277"/>
    <lineage>
        <taxon>Bacteria</taxon>
        <taxon>Pseudomonadati</taxon>
        <taxon>Pseudomonadota</taxon>
        <taxon>Gammaproteobacteria</taxon>
        <taxon>Pseudomonadales</taxon>
        <taxon>Pseudomonadaceae</taxon>
        <taxon>Pseudomonas</taxon>
    </lineage>
</organism>
<reference evidence="1 2" key="1">
    <citation type="journal article" date="2021" name="Int. J. Syst. Evol. Microbiol.">
        <title>Pseudomonas piscium sp. nov., Pseudomonas pisciculturae sp. nov., Pseudomonas mucoides sp. nov. and Pseudomonas neuropathica sp. nov. isolated from rainbow trout.</title>
        <authorList>
            <person name="Duman M."/>
            <person name="Mulet M."/>
            <person name="Altun S."/>
            <person name="Saticioglu I.B."/>
            <person name="Gomila M."/>
            <person name="Lalucat J."/>
            <person name="Garcia-Valdes E."/>
        </authorList>
    </citation>
    <scope>NUCLEOTIDE SEQUENCE [LARGE SCALE GENOMIC DNA]</scope>
    <source>
        <strain evidence="1 2">LMG 28632</strain>
    </source>
</reference>
<dbReference type="Proteomes" id="UP000772591">
    <property type="component" value="Unassembled WGS sequence"/>
</dbReference>
<dbReference type="RefSeq" id="WP_205892565.1">
    <property type="nucleotide sequence ID" value="NZ_JADEVO010000011.1"/>
</dbReference>
<comment type="caution">
    <text evidence="1">The sequence shown here is derived from an EMBL/GenBank/DDBJ whole genome shotgun (WGS) entry which is preliminary data.</text>
</comment>
<evidence type="ECO:0008006" key="3">
    <source>
        <dbReference type="Google" id="ProtNLM"/>
    </source>
</evidence>